<sequence>MTTTVLVLGATGTTGAAVVDELRRFADLSLRTATRAPAAPTDLEHRVFDWFDAATWGPALEGVDRLYLLAPVGHPDPVAVVGPFAERALTAGVRRAILLSSSAVASGDAGLGAVDALVRTTFPEWEILRPSWFMQNFVGNHPFAESIRATGEFITATGDGRLPFIDAGDIGRCAAALLGAARSTATEHILTGPRALSYDEAAATMSEVAGRRVTHCAVAPERYVDRLVAAGYDAEFAAGLVALDGLVRTGAQARVTDAVERLTGSPPRSFEDFLRDRRWP</sequence>
<dbReference type="PANTHER" id="PTHR43162:SF1">
    <property type="entry name" value="PRESTALK A DIFFERENTIATION PROTEIN A"/>
    <property type="match status" value="1"/>
</dbReference>
<dbReference type="Gene3D" id="3.90.25.10">
    <property type="entry name" value="UDP-galactose 4-epimerase, domain 1"/>
    <property type="match status" value="1"/>
</dbReference>
<accession>A0ABN9P4R1</accession>
<feature type="domain" description="NmrA-like" evidence="1">
    <location>
        <begin position="128"/>
        <end position="238"/>
    </location>
</feature>
<evidence type="ECO:0000259" key="1">
    <source>
        <dbReference type="Pfam" id="PF05368"/>
    </source>
</evidence>
<dbReference type="InterPro" id="IPR051604">
    <property type="entry name" value="Ergot_Alk_Oxidoreductase"/>
</dbReference>
<gene>
    <name evidence="2" type="ORF">MU0050_002056</name>
</gene>
<dbReference type="Proteomes" id="UP001190466">
    <property type="component" value="Chromosome"/>
</dbReference>
<reference evidence="2 3" key="1">
    <citation type="submission" date="2023-08" db="EMBL/GenBank/DDBJ databases">
        <authorList>
            <person name="Folkvardsen B D."/>
            <person name="Norman A."/>
        </authorList>
    </citation>
    <scope>NUCLEOTIDE SEQUENCE [LARGE SCALE GENOMIC DNA]</scope>
    <source>
        <strain evidence="2 3">Mu0050</strain>
    </source>
</reference>
<name>A0ABN9P4R1_9MYCO</name>
<dbReference type="Gene3D" id="3.40.50.720">
    <property type="entry name" value="NAD(P)-binding Rossmann-like Domain"/>
    <property type="match status" value="1"/>
</dbReference>
<dbReference type="RefSeq" id="WP_316516417.1">
    <property type="nucleotide sequence ID" value="NZ_OY726395.1"/>
</dbReference>
<proteinExistence type="predicted"/>
<dbReference type="SUPFAM" id="SSF51735">
    <property type="entry name" value="NAD(P)-binding Rossmann-fold domains"/>
    <property type="match status" value="1"/>
</dbReference>
<keyword evidence="3" id="KW-1185">Reference proteome</keyword>
<dbReference type="PANTHER" id="PTHR43162">
    <property type="match status" value="1"/>
</dbReference>
<dbReference type="InterPro" id="IPR008030">
    <property type="entry name" value="NmrA-like"/>
</dbReference>
<evidence type="ECO:0000313" key="3">
    <source>
        <dbReference type="Proteomes" id="UP001190466"/>
    </source>
</evidence>
<evidence type="ECO:0000313" key="2">
    <source>
        <dbReference type="EMBL" id="CAJ1582379.1"/>
    </source>
</evidence>
<organism evidence="2 3">
    <name type="scientific">[Mycobacterium] wendilense</name>
    <dbReference type="NCBI Taxonomy" id="3064284"/>
    <lineage>
        <taxon>Bacteria</taxon>
        <taxon>Bacillati</taxon>
        <taxon>Actinomycetota</taxon>
        <taxon>Actinomycetes</taxon>
        <taxon>Mycobacteriales</taxon>
        <taxon>Mycobacteriaceae</taxon>
        <taxon>Mycolicibacter</taxon>
    </lineage>
</organism>
<dbReference type="Pfam" id="PF05368">
    <property type="entry name" value="NmrA"/>
    <property type="match status" value="1"/>
</dbReference>
<dbReference type="InterPro" id="IPR036291">
    <property type="entry name" value="NAD(P)-bd_dom_sf"/>
</dbReference>
<dbReference type="EMBL" id="OY726395">
    <property type="protein sequence ID" value="CAJ1582379.1"/>
    <property type="molecule type" value="Genomic_DNA"/>
</dbReference>
<protein>
    <submittedName>
        <fullName evidence="2">Ergot alkaloid biosynthesis protein</fullName>
    </submittedName>
</protein>